<dbReference type="STRING" id="572480.Arnit_2643"/>
<dbReference type="EMBL" id="CP001999">
    <property type="protein sequence ID" value="ADG94291.1"/>
    <property type="molecule type" value="Genomic_DNA"/>
</dbReference>
<dbReference type="AlphaFoldDB" id="D5V6M1"/>
<evidence type="ECO:0000256" key="1">
    <source>
        <dbReference type="SAM" id="Phobius"/>
    </source>
</evidence>
<keyword evidence="1" id="KW-0812">Transmembrane</keyword>
<organism evidence="2 3">
    <name type="scientific">Arcobacter nitrofigilis (strain ATCC 33309 / DSM 7299 / CCUG 15893 / LMG 7604 / NCTC 12251 / CI)</name>
    <name type="common">Campylobacter nitrofigilis</name>
    <dbReference type="NCBI Taxonomy" id="572480"/>
    <lineage>
        <taxon>Bacteria</taxon>
        <taxon>Pseudomonadati</taxon>
        <taxon>Campylobacterota</taxon>
        <taxon>Epsilonproteobacteria</taxon>
        <taxon>Campylobacterales</taxon>
        <taxon>Arcobacteraceae</taxon>
        <taxon>Arcobacter</taxon>
    </lineage>
</organism>
<sequence>MCEKLNSKKSYFLFELIFVILLISYFSYSLLPKNTQPEFKVAIDRLVLYLNQTRLQAFIDDKYDSSNPKWFRKRWTLKFLNCSETVGGIYYSIFSDENMTGHANADESLKDPLTKKYIYSSNSCEENNSNSEYVLLTKKFGIKNITMSCNSTSSIGQLSFGSDGKVYSRLSTEENDASSYLLNEDCIINFISNKGDISGIKVYANTGFIEKI</sequence>
<keyword evidence="1" id="KW-1133">Transmembrane helix</keyword>
<feature type="transmembrane region" description="Helical" evidence="1">
    <location>
        <begin position="12"/>
        <end position="31"/>
    </location>
</feature>
<evidence type="ECO:0000313" key="2">
    <source>
        <dbReference type="EMBL" id="ADG94291.1"/>
    </source>
</evidence>
<keyword evidence="3" id="KW-1185">Reference proteome</keyword>
<evidence type="ECO:0000313" key="3">
    <source>
        <dbReference type="Proteomes" id="UP000000939"/>
    </source>
</evidence>
<evidence type="ECO:0008006" key="4">
    <source>
        <dbReference type="Google" id="ProtNLM"/>
    </source>
</evidence>
<accession>D5V6M1</accession>
<reference evidence="2 3" key="1">
    <citation type="journal article" date="2010" name="Stand. Genomic Sci.">
        <title>Complete genome sequence of Arcobacter nitrofigilis type strain (CI).</title>
        <authorList>
            <person name="Pati A."/>
            <person name="Gronow S."/>
            <person name="Lapidus A."/>
            <person name="Copeland A."/>
            <person name="Glavina Del Rio T."/>
            <person name="Nolan M."/>
            <person name="Lucas S."/>
            <person name="Tice H."/>
            <person name="Cheng J.F."/>
            <person name="Han C."/>
            <person name="Chertkov O."/>
            <person name="Bruce D."/>
            <person name="Tapia R."/>
            <person name="Goodwin L."/>
            <person name="Pitluck S."/>
            <person name="Liolios K."/>
            <person name="Ivanova N."/>
            <person name="Mavromatis K."/>
            <person name="Chen A."/>
            <person name="Palaniappan K."/>
            <person name="Land M."/>
            <person name="Hauser L."/>
            <person name="Chang Y.J."/>
            <person name="Jeffries C.D."/>
            <person name="Detter J.C."/>
            <person name="Rohde M."/>
            <person name="Goker M."/>
            <person name="Bristow J."/>
            <person name="Eisen J.A."/>
            <person name="Markowitz V."/>
            <person name="Hugenholtz P."/>
            <person name="Klenk H.P."/>
            <person name="Kyrpides N.C."/>
        </authorList>
    </citation>
    <scope>NUCLEOTIDE SEQUENCE [LARGE SCALE GENOMIC DNA]</scope>
    <source>
        <strain evidence="3">ATCC 33309 / DSM 7299 / CCUG 15893 / LMG 7604 / NCTC 12251 / CI</strain>
    </source>
</reference>
<keyword evidence="1" id="KW-0472">Membrane</keyword>
<dbReference type="HOGENOM" id="CLU_098556_1_0_7"/>
<dbReference type="KEGG" id="ant:Arnit_2643"/>
<dbReference type="Proteomes" id="UP000000939">
    <property type="component" value="Chromosome"/>
</dbReference>
<protein>
    <recommendedName>
        <fullName evidence="4">Type II secretion system protein</fullName>
    </recommendedName>
</protein>
<dbReference type="eggNOG" id="COG4970">
    <property type="taxonomic scope" value="Bacteria"/>
</dbReference>
<proteinExistence type="predicted"/>
<gene>
    <name evidence="2" type="ordered locus">Arnit_2643</name>
</gene>
<dbReference type="RefSeq" id="WP_013136436.1">
    <property type="nucleotide sequence ID" value="NC_014166.1"/>
</dbReference>
<name>D5V6M1_ARCNC</name>
<dbReference type="OrthoDB" id="5363195at2"/>